<dbReference type="STRING" id="1037660.A0A066WDV5"/>
<dbReference type="EMBL" id="JMSN01000013">
    <property type="protein sequence ID" value="KDN52137.1"/>
    <property type="molecule type" value="Genomic_DNA"/>
</dbReference>
<dbReference type="GeneID" id="25262826"/>
<dbReference type="SUPFAM" id="SSF47203">
    <property type="entry name" value="Acyl-CoA dehydrogenase C-terminal domain-like"/>
    <property type="match status" value="1"/>
</dbReference>
<protein>
    <submittedName>
        <fullName evidence="10">Acyl-CoA dehydrogenase NM domain-like protein</fullName>
    </submittedName>
</protein>
<dbReference type="GO" id="GO:0050660">
    <property type="term" value="F:flavin adenine dinucleotide binding"/>
    <property type="evidence" value="ECO:0007669"/>
    <property type="project" value="InterPro"/>
</dbReference>
<comment type="similarity">
    <text evidence="2 6">Belongs to the acyl-CoA dehydrogenase family.</text>
</comment>
<dbReference type="InterPro" id="IPR009100">
    <property type="entry name" value="AcylCoA_DH/oxidase_NM_dom_sf"/>
</dbReference>
<dbReference type="HOGENOM" id="CLU_018204_4_1_1"/>
<dbReference type="GO" id="GO:0003995">
    <property type="term" value="F:acyl-CoA dehydrogenase activity"/>
    <property type="evidence" value="ECO:0007669"/>
    <property type="project" value="TreeGrafter"/>
</dbReference>
<dbReference type="SUPFAM" id="SSF56645">
    <property type="entry name" value="Acyl-CoA dehydrogenase NM domain-like"/>
    <property type="match status" value="1"/>
</dbReference>
<dbReference type="OrthoDB" id="2588832at2759"/>
<evidence type="ECO:0000256" key="5">
    <source>
        <dbReference type="ARBA" id="ARBA00023002"/>
    </source>
</evidence>
<keyword evidence="5 6" id="KW-0560">Oxidoreductase</keyword>
<organism evidence="10 11">
    <name type="scientific">Tilletiaria anomala (strain ATCC 24038 / CBS 436.72 / UBC 951)</name>
    <dbReference type="NCBI Taxonomy" id="1037660"/>
    <lineage>
        <taxon>Eukaryota</taxon>
        <taxon>Fungi</taxon>
        <taxon>Dikarya</taxon>
        <taxon>Basidiomycota</taxon>
        <taxon>Ustilaginomycotina</taxon>
        <taxon>Exobasidiomycetes</taxon>
        <taxon>Georgefischeriales</taxon>
        <taxon>Tilletiariaceae</taxon>
        <taxon>Tilletiaria</taxon>
    </lineage>
</organism>
<dbReference type="InParanoid" id="A0A066WDV5"/>
<proteinExistence type="inferred from homology"/>
<evidence type="ECO:0000256" key="2">
    <source>
        <dbReference type="ARBA" id="ARBA00009347"/>
    </source>
</evidence>
<gene>
    <name evidence="10" type="ORF">K437DRAFT_232731</name>
</gene>
<evidence type="ECO:0000313" key="11">
    <source>
        <dbReference type="Proteomes" id="UP000027361"/>
    </source>
</evidence>
<dbReference type="GO" id="GO:0033539">
    <property type="term" value="P:fatty acid beta-oxidation using acyl-CoA dehydrogenase"/>
    <property type="evidence" value="ECO:0007669"/>
    <property type="project" value="TreeGrafter"/>
</dbReference>
<dbReference type="RefSeq" id="XP_013244992.1">
    <property type="nucleotide sequence ID" value="XM_013389538.1"/>
</dbReference>
<dbReference type="Proteomes" id="UP000027361">
    <property type="component" value="Unassembled WGS sequence"/>
</dbReference>
<evidence type="ECO:0000259" key="7">
    <source>
        <dbReference type="Pfam" id="PF00441"/>
    </source>
</evidence>
<dbReference type="AlphaFoldDB" id="A0A066WDV5"/>
<keyword evidence="11" id="KW-1185">Reference proteome</keyword>
<comment type="cofactor">
    <cofactor evidence="1 6">
        <name>FAD</name>
        <dbReference type="ChEBI" id="CHEBI:57692"/>
    </cofactor>
</comment>
<dbReference type="InterPro" id="IPR036250">
    <property type="entry name" value="AcylCo_DH-like_C"/>
</dbReference>
<keyword evidence="4 6" id="KW-0274">FAD</keyword>
<name>A0A066WDV5_TILAU</name>
<accession>A0A066WDV5</accession>
<dbReference type="Gene3D" id="1.10.540.10">
    <property type="entry name" value="Acyl-CoA dehydrogenase/oxidase, N-terminal domain"/>
    <property type="match status" value="1"/>
</dbReference>
<dbReference type="GO" id="GO:0005737">
    <property type="term" value="C:cytoplasm"/>
    <property type="evidence" value="ECO:0007669"/>
    <property type="project" value="TreeGrafter"/>
</dbReference>
<comment type="caution">
    <text evidence="10">The sequence shown here is derived from an EMBL/GenBank/DDBJ whole genome shotgun (WGS) entry which is preliminary data.</text>
</comment>
<evidence type="ECO:0000313" key="10">
    <source>
        <dbReference type="EMBL" id="KDN52137.1"/>
    </source>
</evidence>
<dbReference type="InterPro" id="IPR046373">
    <property type="entry name" value="Acyl-CoA_Oxase/DH_mid-dom_sf"/>
</dbReference>
<sequence>MTTLTKPTIPFSEAPWISGLPSPYFKESHKKLREFVRRWTDQHLFPNAARLEESGKADPKIYAQAAKDGLLIPFALGAKIPRKLYDEFAEGIKLPAGIEPEEWDHFHDYVLCDELHRVGNGSAIMSMYGGLAYGAGPIVNFASKKLQERFLPDLLTGRKRIALAITEPKAGSNVANLSTTAELTPDGRHFIINGTKKWITNGVWSDYLTTAVRTSGKAGDSNGITFIIIPVRGPGSEGVELKQMKMTGSSASGTTFVDFDQVKVPRENVIGKEGEALKYIFYNFNHERMTIAIFANRYARVCLEDAIAHSIRREVFGKKLIENPVVRYEIGHMARQVESLQAWIEMLLYQQNNLTVEQANVLTGGQTAALKAHAGIVLENVCSGCTQLLGGLGLTRGGTGARIEQIWREVKAFTIPGGSASVMIDLAVRQQLKLIQSLAQEGRKSGSKL</sequence>
<dbReference type="Gene3D" id="2.40.110.10">
    <property type="entry name" value="Butyryl-CoA Dehydrogenase, subunit A, domain 2"/>
    <property type="match status" value="1"/>
</dbReference>
<dbReference type="InterPro" id="IPR013786">
    <property type="entry name" value="AcylCoA_DH/ox_N"/>
</dbReference>
<feature type="domain" description="Acyl-CoA dehydrogenase/oxidase C-terminal" evidence="7">
    <location>
        <begin position="278"/>
        <end position="430"/>
    </location>
</feature>
<dbReference type="Pfam" id="PF02770">
    <property type="entry name" value="Acyl-CoA_dh_M"/>
    <property type="match status" value="1"/>
</dbReference>
<dbReference type="InterPro" id="IPR050741">
    <property type="entry name" value="Acyl-CoA_dehydrogenase"/>
</dbReference>
<dbReference type="Gene3D" id="1.20.140.10">
    <property type="entry name" value="Butyryl-CoA Dehydrogenase, subunit A, domain 3"/>
    <property type="match status" value="1"/>
</dbReference>
<evidence type="ECO:0000256" key="6">
    <source>
        <dbReference type="RuleBase" id="RU362125"/>
    </source>
</evidence>
<dbReference type="PANTHER" id="PTHR48083:SF28">
    <property type="entry name" value="ACYL-COA DEHYDROGENASE FAMILY PROTEIN (AFU_ORTHOLOGUE AFUA_6G10880)-RELATED"/>
    <property type="match status" value="1"/>
</dbReference>
<dbReference type="Pfam" id="PF02771">
    <property type="entry name" value="Acyl-CoA_dh_N"/>
    <property type="match status" value="1"/>
</dbReference>
<evidence type="ECO:0000256" key="3">
    <source>
        <dbReference type="ARBA" id="ARBA00022630"/>
    </source>
</evidence>
<evidence type="ECO:0000256" key="4">
    <source>
        <dbReference type="ARBA" id="ARBA00022827"/>
    </source>
</evidence>
<reference evidence="10 11" key="1">
    <citation type="submission" date="2014-05" db="EMBL/GenBank/DDBJ databases">
        <title>Draft genome sequence of a rare smut relative, Tilletiaria anomala UBC 951.</title>
        <authorList>
            <consortium name="DOE Joint Genome Institute"/>
            <person name="Toome M."/>
            <person name="Kuo A."/>
            <person name="Henrissat B."/>
            <person name="Lipzen A."/>
            <person name="Tritt A."/>
            <person name="Yoshinaga Y."/>
            <person name="Zane M."/>
            <person name="Barry K."/>
            <person name="Grigoriev I.V."/>
            <person name="Spatafora J.W."/>
            <person name="Aimea M.C."/>
        </authorList>
    </citation>
    <scope>NUCLEOTIDE SEQUENCE [LARGE SCALE GENOMIC DNA]</scope>
    <source>
        <strain evidence="10 11">UBC 951</strain>
    </source>
</reference>
<feature type="domain" description="Acyl-CoA dehydrogenase/oxidase N-terminal" evidence="9">
    <location>
        <begin position="79"/>
        <end position="157"/>
    </location>
</feature>
<feature type="domain" description="Acyl-CoA oxidase/dehydrogenase middle" evidence="8">
    <location>
        <begin position="162"/>
        <end position="262"/>
    </location>
</feature>
<dbReference type="Pfam" id="PF00441">
    <property type="entry name" value="Acyl-CoA_dh_1"/>
    <property type="match status" value="1"/>
</dbReference>
<dbReference type="InterPro" id="IPR006091">
    <property type="entry name" value="Acyl-CoA_Oxase/DH_mid-dom"/>
</dbReference>
<evidence type="ECO:0000256" key="1">
    <source>
        <dbReference type="ARBA" id="ARBA00001974"/>
    </source>
</evidence>
<evidence type="ECO:0000259" key="8">
    <source>
        <dbReference type="Pfam" id="PF02770"/>
    </source>
</evidence>
<dbReference type="InterPro" id="IPR009075">
    <property type="entry name" value="AcylCo_DH/oxidase_C"/>
</dbReference>
<dbReference type="PANTHER" id="PTHR48083">
    <property type="entry name" value="MEDIUM-CHAIN SPECIFIC ACYL-COA DEHYDROGENASE, MITOCHONDRIAL-RELATED"/>
    <property type="match status" value="1"/>
</dbReference>
<dbReference type="OMA" id="DGFHDFI"/>
<dbReference type="InterPro" id="IPR037069">
    <property type="entry name" value="AcylCoA_DH/ox_N_sf"/>
</dbReference>
<evidence type="ECO:0000259" key="9">
    <source>
        <dbReference type="Pfam" id="PF02771"/>
    </source>
</evidence>
<keyword evidence="3 6" id="KW-0285">Flavoprotein</keyword>